<dbReference type="EMBL" id="JAYMYS010000006">
    <property type="protein sequence ID" value="KAK7388401.1"/>
    <property type="molecule type" value="Genomic_DNA"/>
</dbReference>
<comment type="caution">
    <text evidence="1">The sequence shown here is derived from an EMBL/GenBank/DDBJ whole genome shotgun (WGS) entry which is preliminary data.</text>
</comment>
<accession>A0AAN9S3M2</accession>
<dbReference type="Proteomes" id="UP001386955">
    <property type="component" value="Unassembled WGS sequence"/>
</dbReference>
<keyword evidence="2" id="KW-1185">Reference proteome</keyword>
<dbReference type="AlphaFoldDB" id="A0AAN9S3M2"/>
<sequence length="90" mass="10104">MNSEKHLNVSSVSETRTCQSIHLSWISVRNPLFLSVMASLSLNSLSRKGVEREEVIGQSGFMWREPIASPRDHGILVRETKGGKLKPHFS</sequence>
<reference evidence="1 2" key="1">
    <citation type="submission" date="2024-01" db="EMBL/GenBank/DDBJ databases">
        <title>The genomes of 5 underutilized Papilionoideae crops provide insights into root nodulation and disease resistanc.</title>
        <authorList>
            <person name="Jiang F."/>
        </authorList>
    </citation>
    <scope>NUCLEOTIDE SEQUENCE [LARGE SCALE GENOMIC DNA]</scope>
    <source>
        <strain evidence="1">DUOXIRENSHENG_FW03</strain>
        <tissue evidence="1">Leaves</tissue>
    </source>
</reference>
<protein>
    <submittedName>
        <fullName evidence="1">Uncharacterized protein</fullName>
    </submittedName>
</protein>
<gene>
    <name evidence="1" type="ORF">VNO78_23217</name>
</gene>
<name>A0AAN9S3M2_PSOTE</name>
<evidence type="ECO:0000313" key="2">
    <source>
        <dbReference type="Proteomes" id="UP001386955"/>
    </source>
</evidence>
<evidence type="ECO:0000313" key="1">
    <source>
        <dbReference type="EMBL" id="KAK7388401.1"/>
    </source>
</evidence>
<proteinExistence type="predicted"/>
<organism evidence="1 2">
    <name type="scientific">Psophocarpus tetragonolobus</name>
    <name type="common">Winged bean</name>
    <name type="synonym">Dolichos tetragonolobus</name>
    <dbReference type="NCBI Taxonomy" id="3891"/>
    <lineage>
        <taxon>Eukaryota</taxon>
        <taxon>Viridiplantae</taxon>
        <taxon>Streptophyta</taxon>
        <taxon>Embryophyta</taxon>
        <taxon>Tracheophyta</taxon>
        <taxon>Spermatophyta</taxon>
        <taxon>Magnoliopsida</taxon>
        <taxon>eudicotyledons</taxon>
        <taxon>Gunneridae</taxon>
        <taxon>Pentapetalae</taxon>
        <taxon>rosids</taxon>
        <taxon>fabids</taxon>
        <taxon>Fabales</taxon>
        <taxon>Fabaceae</taxon>
        <taxon>Papilionoideae</taxon>
        <taxon>50 kb inversion clade</taxon>
        <taxon>NPAAA clade</taxon>
        <taxon>indigoferoid/millettioid clade</taxon>
        <taxon>Phaseoleae</taxon>
        <taxon>Psophocarpus</taxon>
    </lineage>
</organism>